<organism evidence="2 3">
    <name type="scientific">Kocuria flava</name>
    <dbReference type="NCBI Taxonomy" id="446860"/>
    <lineage>
        <taxon>Bacteria</taxon>
        <taxon>Bacillati</taxon>
        <taxon>Actinomycetota</taxon>
        <taxon>Actinomycetes</taxon>
        <taxon>Micrococcales</taxon>
        <taxon>Micrococcaceae</taxon>
        <taxon>Kocuria</taxon>
    </lineage>
</organism>
<accession>A0A2N4SYB1</accession>
<dbReference type="EMBL" id="LOMZ01000001">
    <property type="protein sequence ID" value="PLC10970.1"/>
    <property type="molecule type" value="Genomic_DNA"/>
</dbReference>
<feature type="compositionally biased region" description="Polar residues" evidence="1">
    <location>
        <begin position="1"/>
        <end position="10"/>
    </location>
</feature>
<name>A0A2N4SYB1_9MICC</name>
<protein>
    <submittedName>
        <fullName evidence="2">Uncharacterized protein</fullName>
    </submittedName>
</protein>
<evidence type="ECO:0000313" key="2">
    <source>
        <dbReference type="EMBL" id="PLC10970.1"/>
    </source>
</evidence>
<evidence type="ECO:0000256" key="1">
    <source>
        <dbReference type="SAM" id="MobiDB-lite"/>
    </source>
</evidence>
<comment type="caution">
    <text evidence="2">The sequence shown here is derived from an EMBL/GenBank/DDBJ whole genome shotgun (WGS) entry which is preliminary data.</text>
</comment>
<dbReference type="AlphaFoldDB" id="A0A2N4SYB1"/>
<sequence length="75" mass="7599">MPAAATSSVPRSGARSPAAVQAGETSRTSEPRDRETMSQRLAGAHSMPARTWASAPEPSSARTLPANSTAPGAVP</sequence>
<proteinExistence type="predicted"/>
<feature type="compositionally biased region" description="Basic and acidic residues" evidence="1">
    <location>
        <begin position="27"/>
        <end position="37"/>
    </location>
</feature>
<gene>
    <name evidence="2" type="ORF">AUQ48_00245</name>
</gene>
<dbReference type="Proteomes" id="UP000234632">
    <property type="component" value="Unassembled WGS sequence"/>
</dbReference>
<feature type="region of interest" description="Disordered" evidence="1">
    <location>
        <begin position="1"/>
        <end position="75"/>
    </location>
</feature>
<feature type="compositionally biased region" description="Polar residues" evidence="1">
    <location>
        <begin position="60"/>
        <end position="75"/>
    </location>
</feature>
<evidence type="ECO:0000313" key="3">
    <source>
        <dbReference type="Proteomes" id="UP000234632"/>
    </source>
</evidence>
<reference evidence="2 3" key="1">
    <citation type="submission" date="2015-12" db="EMBL/GenBank/DDBJ databases">
        <authorList>
            <person name="Shamseldin A."/>
            <person name="Moawad H."/>
            <person name="Abd El-Rahim W.M."/>
            <person name="Sadowsky M.J."/>
        </authorList>
    </citation>
    <scope>NUCLEOTIDE SEQUENCE [LARGE SCALE GENOMIC DNA]</scope>
    <source>
        <strain evidence="2 3">S43</strain>
    </source>
</reference>